<feature type="region of interest" description="Disordered" evidence="1">
    <location>
        <begin position="120"/>
        <end position="140"/>
    </location>
</feature>
<dbReference type="Proteomes" id="UP000660729">
    <property type="component" value="Unassembled WGS sequence"/>
</dbReference>
<dbReference type="EMBL" id="JABCIY010000011">
    <property type="protein sequence ID" value="KAF7197561.1"/>
    <property type="molecule type" value="Genomic_DNA"/>
</dbReference>
<feature type="compositionally biased region" description="Basic and acidic residues" evidence="1">
    <location>
        <begin position="167"/>
        <end position="176"/>
    </location>
</feature>
<name>A0A8H6RUT8_9PEZI</name>
<evidence type="ECO:0000313" key="2">
    <source>
        <dbReference type="EMBL" id="KAF7197561.1"/>
    </source>
</evidence>
<organism evidence="2 3">
    <name type="scientific">Pseudocercospora fuligena</name>
    <dbReference type="NCBI Taxonomy" id="685502"/>
    <lineage>
        <taxon>Eukaryota</taxon>
        <taxon>Fungi</taxon>
        <taxon>Dikarya</taxon>
        <taxon>Ascomycota</taxon>
        <taxon>Pezizomycotina</taxon>
        <taxon>Dothideomycetes</taxon>
        <taxon>Dothideomycetidae</taxon>
        <taxon>Mycosphaerellales</taxon>
        <taxon>Mycosphaerellaceae</taxon>
        <taxon>Pseudocercospora</taxon>
    </lineage>
</organism>
<feature type="compositionally biased region" description="Basic and acidic residues" evidence="1">
    <location>
        <begin position="183"/>
        <end position="192"/>
    </location>
</feature>
<comment type="caution">
    <text evidence="2">The sequence shown here is derived from an EMBL/GenBank/DDBJ whole genome shotgun (WGS) entry which is preliminary data.</text>
</comment>
<dbReference type="AlphaFoldDB" id="A0A8H6RUT8"/>
<sequence length="516" mass="58216">LKQANINFTLHLLSKFNQLPNREQQKLSEFESLRKTGLLSQYPMNEELATEMEEQLKLLERGRKENIKSHMEDMTGQVDWITSQVSALENTMAAIEAYGQPPTDDDDFGESASDIVVAATRKRRRDEHDDPEPVVASEQEVAYVQARDRNFEMSFVRSESPACDTSRTARSETFGREDDDDEHQSKRQRSDDQESISDGWISDEELNVGEPVYPGHMQVSDEHVPAPVEVGEWYSYPSPMQVSNQQIPAPVDMREWFQRPVRSAGMQSPEIFLDTGFAQSLLPPLPLSRQEVFEAQFEGEMTGELLADYPLAQHTIEAEHDAPSGSVFTSFREDTQDISGSIEKDTLPNGTKPDCEDQSEQEEAVASDAITEQPANLEDLASYYERVAYLARQPAVVLYVRDAFTNFRVHKDTHPNSQITATDVRQKLRFILEREAMVPAVQDWLTYPLPVALISSAPVPGIAPEDIPVGSFTPRPGIEGTVRWSIYGRHTCSVEEESESDLLQQNHLGLLPLQEE</sequence>
<proteinExistence type="predicted"/>
<feature type="region of interest" description="Disordered" evidence="1">
    <location>
        <begin position="155"/>
        <end position="205"/>
    </location>
</feature>
<feature type="non-terminal residue" evidence="2">
    <location>
        <position position="1"/>
    </location>
</feature>
<keyword evidence="3" id="KW-1185">Reference proteome</keyword>
<dbReference type="OrthoDB" id="10475134at2759"/>
<gene>
    <name evidence="2" type="ORF">HII31_01064</name>
</gene>
<feature type="compositionally biased region" description="Acidic residues" evidence="1">
    <location>
        <begin position="356"/>
        <end position="365"/>
    </location>
</feature>
<accession>A0A8H6RUT8</accession>
<evidence type="ECO:0000313" key="3">
    <source>
        <dbReference type="Proteomes" id="UP000660729"/>
    </source>
</evidence>
<feature type="region of interest" description="Disordered" evidence="1">
    <location>
        <begin position="338"/>
        <end position="368"/>
    </location>
</feature>
<evidence type="ECO:0000256" key="1">
    <source>
        <dbReference type="SAM" id="MobiDB-lite"/>
    </source>
</evidence>
<protein>
    <submittedName>
        <fullName evidence="2">Uncharacterized protein</fullName>
    </submittedName>
</protein>
<reference evidence="2" key="1">
    <citation type="submission" date="2020-04" db="EMBL/GenBank/DDBJ databases">
        <title>Draft genome resource of the tomato pathogen Pseudocercospora fuligena.</title>
        <authorList>
            <person name="Zaccaron A."/>
        </authorList>
    </citation>
    <scope>NUCLEOTIDE SEQUENCE</scope>
    <source>
        <strain evidence="2">PF001</strain>
    </source>
</reference>
<feature type="non-terminal residue" evidence="2">
    <location>
        <position position="516"/>
    </location>
</feature>